<dbReference type="GO" id="GO:0005777">
    <property type="term" value="C:peroxisome"/>
    <property type="evidence" value="ECO:0007669"/>
    <property type="project" value="TreeGrafter"/>
</dbReference>
<dbReference type="SUPFAM" id="SSF56801">
    <property type="entry name" value="Acetyl-CoA synthetase-like"/>
    <property type="match status" value="1"/>
</dbReference>
<evidence type="ECO:0000256" key="2">
    <source>
        <dbReference type="ARBA" id="ARBA00012959"/>
    </source>
</evidence>
<keyword evidence="8" id="KW-0472">Membrane</keyword>
<dbReference type="EMBL" id="JARBHA010000002">
    <property type="protein sequence ID" value="KAJ9707532.1"/>
    <property type="molecule type" value="Genomic_DNA"/>
</dbReference>
<comment type="catalytic activity">
    <reaction evidence="6">
        <text>(E)-4-coumarate + ATP + CoA = (E)-4-coumaroyl-CoA + AMP + diphosphate</text>
        <dbReference type="Rhea" id="RHEA:19641"/>
        <dbReference type="ChEBI" id="CHEBI:12876"/>
        <dbReference type="ChEBI" id="CHEBI:30616"/>
        <dbReference type="ChEBI" id="CHEBI:33019"/>
        <dbReference type="ChEBI" id="CHEBI:57287"/>
        <dbReference type="ChEBI" id="CHEBI:85008"/>
        <dbReference type="ChEBI" id="CHEBI:456215"/>
        <dbReference type="EC" id="6.2.1.12"/>
    </reaction>
    <physiologicalReaction direction="left-to-right" evidence="6">
        <dbReference type="Rhea" id="RHEA:19642"/>
    </physiologicalReaction>
</comment>
<evidence type="ECO:0000256" key="4">
    <source>
        <dbReference type="ARBA" id="ARBA00022741"/>
    </source>
</evidence>
<dbReference type="Pfam" id="PF00501">
    <property type="entry name" value="AMP-binding"/>
    <property type="match status" value="1"/>
</dbReference>
<dbReference type="Pfam" id="PF13193">
    <property type="entry name" value="AMP-binding_C"/>
    <property type="match status" value="1"/>
</dbReference>
<evidence type="ECO:0000256" key="7">
    <source>
        <dbReference type="SAM" id="MobiDB-lite"/>
    </source>
</evidence>
<gene>
    <name evidence="11" type="ORF">PVL29_002528</name>
</gene>
<dbReference type="FunFam" id="3.30.300.30:FF:000007">
    <property type="entry name" value="4-coumarate--CoA ligase 2"/>
    <property type="match status" value="1"/>
</dbReference>
<evidence type="ECO:0000256" key="8">
    <source>
        <dbReference type="SAM" id="Phobius"/>
    </source>
</evidence>
<dbReference type="Gene3D" id="3.30.300.30">
    <property type="match status" value="1"/>
</dbReference>
<dbReference type="GO" id="GO:0006744">
    <property type="term" value="P:ubiquinone biosynthetic process"/>
    <property type="evidence" value="ECO:0007669"/>
    <property type="project" value="TreeGrafter"/>
</dbReference>
<dbReference type="InterPro" id="IPR042099">
    <property type="entry name" value="ANL_N_sf"/>
</dbReference>
<dbReference type="InterPro" id="IPR025110">
    <property type="entry name" value="AMP-bd_C"/>
</dbReference>
<feature type="domain" description="AMP-dependent synthetase/ligase" evidence="9">
    <location>
        <begin position="68"/>
        <end position="430"/>
    </location>
</feature>
<feature type="domain" description="AMP-binding enzyme C-terminal" evidence="10">
    <location>
        <begin position="482"/>
        <end position="556"/>
    </location>
</feature>
<dbReference type="AlphaFoldDB" id="A0AA39AI75"/>
<keyword evidence="12" id="KW-1185">Reference proteome</keyword>
<evidence type="ECO:0000256" key="5">
    <source>
        <dbReference type="ARBA" id="ARBA00022840"/>
    </source>
</evidence>
<dbReference type="InterPro" id="IPR000873">
    <property type="entry name" value="AMP-dep_synth/lig_dom"/>
</dbReference>
<keyword evidence="3" id="KW-0436">Ligase</keyword>
<accession>A0AA39AI75</accession>
<protein>
    <recommendedName>
        <fullName evidence="2">4-coumarate--CoA ligase</fullName>
        <ecNumber evidence="2">6.2.1.12</ecNumber>
    </recommendedName>
</protein>
<evidence type="ECO:0000313" key="12">
    <source>
        <dbReference type="Proteomes" id="UP001168098"/>
    </source>
</evidence>
<name>A0AA39AI75_VITRO</name>
<dbReference type="Gene3D" id="3.40.50.12780">
    <property type="entry name" value="N-terminal domain of ligase-like"/>
    <property type="match status" value="1"/>
</dbReference>
<proteinExistence type="inferred from homology"/>
<dbReference type="InterPro" id="IPR045851">
    <property type="entry name" value="AMP-bd_C_sf"/>
</dbReference>
<evidence type="ECO:0000259" key="9">
    <source>
        <dbReference type="Pfam" id="PF00501"/>
    </source>
</evidence>
<keyword evidence="8" id="KW-0812">Transmembrane</keyword>
<dbReference type="CDD" id="cd05904">
    <property type="entry name" value="4CL"/>
    <property type="match status" value="1"/>
</dbReference>
<dbReference type="PANTHER" id="PTHR24096">
    <property type="entry name" value="LONG-CHAIN-FATTY-ACID--COA LIGASE"/>
    <property type="match status" value="1"/>
</dbReference>
<keyword evidence="4" id="KW-0547">Nucleotide-binding</keyword>
<feature type="region of interest" description="Disordered" evidence="7">
    <location>
        <begin position="1"/>
        <end position="30"/>
    </location>
</feature>
<feature type="transmembrane region" description="Helical" evidence="8">
    <location>
        <begin position="108"/>
        <end position="133"/>
    </location>
</feature>
<evidence type="ECO:0000313" key="11">
    <source>
        <dbReference type="EMBL" id="KAJ9707532.1"/>
    </source>
</evidence>
<sequence>MATPLNACASSQNQATNAQRASDSTHPNGHPRWFSPETGIYSSTYPSLPIPSDPHLDIVSFIFSKNHNGVSALTDYSSGFSISYSQLYPLVKSMASGLHQMGFSQGDVILLLLPNSIYFPVIFLAVLSIGGIATTMNPLSSLTEIRKQTVGCSLSLAFTVPEISEKLGALGVPVIGVPENGSFNSKSKEFSTFHWLISGDPDCCPRPVINQHDVAAIMYSSGTTGSTKAVVLTHGNFIAMVETFVRFEASLYENSGSENVYLALLPMFHIYGLSLFVTGLVSLGSAIVVMRKFDANEMVKAIDRYRVTHFPVVPPVLMALIKSARAAGAGCFGSLKQVCCGAAPLTQKSIQEFVETLSHVDFIQGYGMTESTAVGTRGFNTKNLRNYSSIGLLAPNMRAKVVDLSSGSLLPPGNCGELWLQGPGIMKGYLNDEEATISTIDKEGWLHTGDIVSFDQDGYLYMFSRIKEIIKYKGFQIAPVDLESILISHPEISDAAVAGVGDEEAGEVPVAFVVKRPGSALSQAAIINYVEKQVAPYKKVRKVIFTHSIPKSAAGKILRRELRHLLIISRI</sequence>
<evidence type="ECO:0000256" key="3">
    <source>
        <dbReference type="ARBA" id="ARBA00022598"/>
    </source>
</evidence>
<keyword evidence="8" id="KW-1133">Transmembrane helix</keyword>
<organism evidence="11 12">
    <name type="scientific">Vitis rotundifolia</name>
    <name type="common">Muscadine grape</name>
    <dbReference type="NCBI Taxonomy" id="103349"/>
    <lineage>
        <taxon>Eukaryota</taxon>
        <taxon>Viridiplantae</taxon>
        <taxon>Streptophyta</taxon>
        <taxon>Embryophyta</taxon>
        <taxon>Tracheophyta</taxon>
        <taxon>Spermatophyta</taxon>
        <taxon>Magnoliopsida</taxon>
        <taxon>eudicotyledons</taxon>
        <taxon>Gunneridae</taxon>
        <taxon>Pentapetalae</taxon>
        <taxon>rosids</taxon>
        <taxon>Vitales</taxon>
        <taxon>Vitaceae</taxon>
        <taxon>Viteae</taxon>
        <taxon>Vitis</taxon>
    </lineage>
</organism>
<reference evidence="11 12" key="1">
    <citation type="journal article" date="2023" name="BMC Biotechnol.">
        <title>Vitis rotundifolia cv Carlos genome sequencing.</title>
        <authorList>
            <person name="Huff M."/>
            <person name="Hulse-Kemp A."/>
            <person name="Scheffler B."/>
            <person name="Youngblood R."/>
            <person name="Simpson S."/>
            <person name="Babiker E."/>
            <person name="Staton M."/>
        </authorList>
    </citation>
    <scope>NUCLEOTIDE SEQUENCE [LARGE SCALE GENOMIC DNA]</scope>
    <source>
        <tissue evidence="11">Leaf</tissue>
    </source>
</reference>
<evidence type="ECO:0000256" key="1">
    <source>
        <dbReference type="ARBA" id="ARBA00006432"/>
    </source>
</evidence>
<dbReference type="FunFam" id="3.40.50.12780:FF:000003">
    <property type="entry name" value="Long-chain-fatty-acid--CoA ligase FadD"/>
    <property type="match status" value="1"/>
</dbReference>
<keyword evidence="5" id="KW-0067">ATP-binding</keyword>
<dbReference type="PANTHER" id="PTHR24096:SF149">
    <property type="entry name" value="AMP-BINDING DOMAIN-CONTAINING PROTEIN-RELATED"/>
    <property type="match status" value="1"/>
</dbReference>
<evidence type="ECO:0000256" key="6">
    <source>
        <dbReference type="ARBA" id="ARBA00034252"/>
    </source>
</evidence>
<feature type="transmembrane region" description="Helical" evidence="8">
    <location>
        <begin position="268"/>
        <end position="290"/>
    </location>
</feature>
<dbReference type="EC" id="6.2.1.12" evidence="2"/>
<comment type="caution">
    <text evidence="11">The sequence shown here is derived from an EMBL/GenBank/DDBJ whole genome shotgun (WGS) entry which is preliminary data.</text>
</comment>
<evidence type="ECO:0000259" key="10">
    <source>
        <dbReference type="Pfam" id="PF13193"/>
    </source>
</evidence>
<comment type="similarity">
    <text evidence="1">Belongs to the ATP-dependent AMP-binding enzyme family.</text>
</comment>
<dbReference type="GO" id="GO:0016207">
    <property type="term" value="F:4-coumarate-CoA ligase activity"/>
    <property type="evidence" value="ECO:0007669"/>
    <property type="project" value="UniProtKB-EC"/>
</dbReference>
<dbReference type="Proteomes" id="UP001168098">
    <property type="component" value="Unassembled WGS sequence"/>
</dbReference>
<dbReference type="GO" id="GO:0005524">
    <property type="term" value="F:ATP binding"/>
    <property type="evidence" value="ECO:0007669"/>
    <property type="project" value="UniProtKB-KW"/>
</dbReference>
<feature type="compositionally biased region" description="Polar residues" evidence="7">
    <location>
        <begin position="8"/>
        <end position="27"/>
    </location>
</feature>